<keyword evidence="3" id="KW-1185">Reference proteome</keyword>
<dbReference type="SMART" id="SM00899">
    <property type="entry name" value="FeoA"/>
    <property type="match status" value="3"/>
</dbReference>
<accession>A0A5K8ADC8</accession>
<protein>
    <recommendedName>
        <fullName evidence="1">Ferrous iron transporter FeoA-like domain-containing protein</fullName>
    </recommendedName>
</protein>
<dbReference type="Proteomes" id="UP000422108">
    <property type="component" value="Chromosome"/>
</dbReference>
<evidence type="ECO:0000313" key="3">
    <source>
        <dbReference type="Proteomes" id="UP000422108"/>
    </source>
</evidence>
<feature type="domain" description="Ferrous iron transporter FeoA-like" evidence="1">
    <location>
        <begin position="156"/>
        <end position="238"/>
    </location>
</feature>
<proteinExistence type="predicted"/>
<dbReference type="GO" id="GO:0046914">
    <property type="term" value="F:transition metal ion binding"/>
    <property type="evidence" value="ECO:0007669"/>
    <property type="project" value="InterPro"/>
</dbReference>
<name>A0A5K8ADC8_9BACT</name>
<feature type="domain" description="Ferrous iron transporter FeoA-like" evidence="1">
    <location>
        <begin position="3"/>
        <end position="74"/>
    </location>
</feature>
<dbReference type="InterPro" id="IPR007167">
    <property type="entry name" value="Fe-transptr_FeoA-like"/>
</dbReference>
<dbReference type="InterPro" id="IPR038157">
    <property type="entry name" value="FeoA_core_dom"/>
</dbReference>
<dbReference type="AlphaFoldDB" id="A0A5K8ADC8"/>
<evidence type="ECO:0000259" key="1">
    <source>
        <dbReference type="SMART" id="SM00899"/>
    </source>
</evidence>
<evidence type="ECO:0000313" key="2">
    <source>
        <dbReference type="EMBL" id="BBO90536.1"/>
    </source>
</evidence>
<organism evidence="2 3">
    <name type="scientific">Desulfosarcina ovata subsp. ovata</name>
    <dbReference type="NCBI Taxonomy" id="2752305"/>
    <lineage>
        <taxon>Bacteria</taxon>
        <taxon>Pseudomonadati</taxon>
        <taxon>Thermodesulfobacteriota</taxon>
        <taxon>Desulfobacteria</taxon>
        <taxon>Desulfobacterales</taxon>
        <taxon>Desulfosarcinaceae</taxon>
        <taxon>Desulfosarcina</taxon>
    </lineage>
</organism>
<dbReference type="EMBL" id="AP021879">
    <property type="protein sequence ID" value="BBO90536.1"/>
    <property type="molecule type" value="Genomic_DNA"/>
</dbReference>
<dbReference type="RefSeq" id="WP_155311586.1">
    <property type="nucleotide sequence ID" value="NZ_AP021879.1"/>
</dbReference>
<dbReference type="Pfam" id="PF04023">
    <property type="entry name" value="FeoA"/>
    <property type="match status" value="1"/>
</dbReference>
<dbReference type="Gene3D" id="2.30.30.90">
    <property type="match status" value="2"/>
</dbReference>
<reference evidence="2 3" key="1">
    <citation type="submission" date="2019-11" db="EMBL/GenBank/DDBJ databases">
        <title>Comparative genomics of hydrocarbon-degrading Desulfosarcina strains.</title>
        <authorList>
            <person name="Watanabe M."/>
            <person name="Kojima H."/>
            <person name="Fukui M."/>
        </authorList>
    </citation>
    <scope>NUCLEOTIDE SEQUENCE [LARGE SCALE GENOMIC DNA]</scope>
    <source>
        <strain evidence="3">oXyS1</strain>
    </source>
</reference>
<gene>
    <name evidence="2" type="ORF">DSCOOX_37160</name>
</gene>
<sequence length="241" mass="26380">MKISLTHAPFDRQLIISDITEAGVETLLSRLGLFRGDKFVREDEEVLLHPVRLRGEKGEVVLGGGMATRVIVHLDDGRRMPLTDMRTGQRGHIEGTTCSANLTEALNVLGLNEDEEVVYLRQLPSMDYTVAVGKSGRAVSIQEGMAAKIWGRIGERRLQFVSAGKGQPFFVEKILGGLRSTKALEEKGIAVGHTINLEAVAPAQIFNMAVQEAVVISTDDGLHLHLRPGQAERILVEPMEP</sequence>
<feature type="domain" description="Ferrous iron transporter FeoA-like" evidence="1">
    <location>
        <begin position="80"/>
        <end position="153"/>
    </location>
</feature>